<dbReference type="OrthoDB" id="298012at2759"/>
<name>A0A165GNQ0_9BASI</name>
<dbReference type="EMBL" id="KV423953">
    <property type="protein sequence ID" value="KZT58291.1"/>
    <property type="molecule type" value="Genomic_DNA"/>
</dbReference>
<keyword evidence="1 2" id="KW-0560">Oxidoreductase</keyword>
<sequence length="328" mass="35973">MSKHAAIISGEVRKATEEWKQFGEKHDVMFIGDKTREQLLEELPKLAAQGKYDAIAFMPAGPWQGDVNAELLGSLEGSLKYINGQGAGFDHVDMEFVTKKLGAFYVNSPQAVSHPTATTTTILILDCIRWTSQLELSTRRGDWKGGAGLTNDTRDTLVGIVGMGTIGKIVRDQIQAFGSKVIYSNRRRLPESEENGAKFVSLDELLSTADLISLNCPLTPETFHLIGETEFAKMKKGVMIVNTSRGKVIDEHALVSALESGHVARAGLDVYENEPHPHPFLLTSEQCTVFPHHGGGTQRVVRDAELEILENLRAFFETGKAQNAVNSP</sequence>
<feature type="domain" description="D-isomer specific 2-hydroxyacid dehydrogenase catalytic" evidence="3">
    <location>
        <begin position="15"/>
        <end position="326"/>
    </location>
</feature>
<dbReference type="InterPro" id="IPR036291">
    <property type="entry name" value="NAD(P)-bd_dom_sf"/>
</dbReference>
<dbReference type="SUPFAM" id="SSF51735">
    <property type="entry name" value="NAD(P)-binding Rossmann-fold domains"/>
    <property type="match status" value="1"/>
</dbReference>
<dbReference type="GO" id="GO:0030267">
    <property type="term" value="F:glyoxylate reductase (NADPH) activity"/>
    <property type="evidence" value="ECO:0007669"/>
    <property type="project" value="TreeGrafter"/>
</dbReference>
<dbReference type="InterPro" id="IPR029753">
    <property type="entry name" value="D-isomer_DH_CS"/>
</dbReference>
<dbReference type="InterPro" id="IPR050223">
    <property type="entry name" value="D-isomer_2-hydroxyacid_DH"/>
</dbReference>
<dbReference type="Pfam" id="PF00389">
    <property type="entry name" value="2-Hacid_dh"/>
    <property type="match status" value="1"/>
</dbReference>
<feature type="domain" description="D-isomer specific 2-hydroxyacid dehydrogenase NAD-binding" evidence="4">
    <location>
        <begin position="123"/>
        <end position="294"/>
    </location>
</feature>
<dbReference type="STRING" id="1353952.A0A165GNQ0"/>
<dbReference type="PROSITE" id="PS00671">
    <property type="entry name" value="D_2_HYDROXYACID_DH_3"/>
    <property type="match status" value="1"/>
</dbReference>
<dbReference type="FunCoup" id="A0A165GNQ0">
    <property type="interactions" value="318"/>
</dbReference>
<dbReference type="PANTHER" id="PTHR10996">
    <property type="entry name" value="2-HYDROXYACID DEHYDROGENASE-RELATED"/>
    <property type="match status" value="1"/>
</dbReference>
<dbReference type="Gene3D" id="3.40.50.720">
    <property type="entry name" value="NAD(P)-binding Rossmann-like Domain"/>
    <property type="match status" value="2"/>
</dbReference>
<evidence type="ECO:0000259" key="3">
    <source>
        <dbReference type="Pfam" id="PF00389"/>
    </source>
</evidence>
<gene>
    <name evidence="5" type="ORF">CALCODRAFT_255462</name>
</gene>
<comment type="similarity">
    <text evidence="2">Belongs to the D-isomer specific 2-hydroxyacid dehydrogenase family.</text>
</comment>
<organism evidence="5 6">
    <name type="scientific">Calocera cornea HHB12733</name>
    <dbReference type="NCBI Taxonomy" id="1353952"/>
    <lineage>
        <taxon>Eukaryota</taxon>
        <taxon>Fungi</taxon>
        <taxon>Dikarya</taxon>
        <taxon>Basidiomycota</taxon>
        <taxon>Agaricomycotina</taxon>
        <taxon>Dacrymycetes</taxon>
        <taxon>Dacrymycetales</taxon>
        <taxon>Dacrymycetaceae</taxon>
        <taxon>Calocera</taxon>
    </lineage>
</organism>
<reference evidence="5 6" key="1">
    <citation type="journal article" date="2016" name="Mol. Biol. Evol.">
        <title>Comparative Genomics of Early-Diverging Mushroom-Forming Fungi Provides Insights into the Origins of Lignocellulose Decay Capabilities.</title>
        <authorList>
            <person name="Nagy L.G."/>
            <person name="Riley R."/>
            <person name="Tritt A."/>
            <person name="Adam C."/>
            <person name="Daum C."/>
            <person name="Floudas D."/>
            <person name="Sun H."/>
            <person name="Yadav J.S."/>
            <person name="Pangilinan J."/>
            <person name="Larsson K.H."/>
            <person name="Matsuura K."/>
            <person name="Barry K."/>
            <person name="Labutti K."/>
            <person name="Kuo R."/>
            <person name="Ohm R.A."/>
            <person name="Bhattacharya S.S."/>
            <person name="Shirouzu T."/>
            <person name="Yoshinaga Y."/>
            <person name="Martin F.M."/>
            <person name="Grigoriev I.V."/>
            <person name="Hibbett D.S."/>
        </authorList>
    </citation>
    <scope>NUCLEOTIDE SEQUENCE [LARGE SCALE GENOMIC DNA]</scope>
    <source>
        <strain evidence="5 6">HHB12733</strain>
    </source>
</reference>
<protein>
    <recommendedName>
        <fullName evidence="7">Glyoxylate reductase</fullName>
    </recommendedName>
</protein>
<dbReference type="Proteomes" id="UP000076842">
    <property type="component" value="Unassembled WGS sequence"/>
</dbReference>
<dbReference type="InterPro" id="IPR006139">
    <property type="entry name" value="D-isomer_2_OHA_DH_cat_dom"/>
</dbReference>
<evidence type="ECO:0000256" key="2">
    <source>
        <dbReference type="RuleBase" id="RU003719"/>
    </source>
</evidence>
<dbReference type="GO" id="GO:0051287">
    <property type="term" value="F:NAD binding"/>
    <property type="evidence" value="ECO:0007669"/>
    <property type="project" value="InterPro"/>
</dbReference>
<dbReference type="GO" id="GO:0016618">
    <property type="term" value="F:hydroxypyruvate reductase [NAD(P)H] activity"/>
    <property type="evidence" value="ECO:0007669"/>
    <property type="project" value="TreeGrafter"/>
</dbReference>
<evidence type="ECO:0000256" key="1">
    <source>
        <dbReference type="ARBA" id="ARBA00023002"/>
    </source>
</evidence>
<dbReference type="InParanoid" id="A0A165GNQ0"/>
<dbReference type="SUPFAM" id="SSF52283">
    <property type="entry name" value="Formate/glycerate dehydrogenase catalytic domain-like"/>
    <property type="match status" value="1"/>
</dbReference>
<dbReference type="Pfam" id="PF02826">
    <property type="entry name" value="2-Hacid_dh_C"/>
    <property type="match status" value="1"/>
</dbReference>
<dbReference type="AlphaFoldDB" id="A0A165GNQ0"/>
<proteinExistence type="inferred from homology"/>
<evidence type="ECO:0000259" key="4">
    <source>
        <dbReference type="Pfam" id="PF02826"/>
    </source>
</evidence>
<accession>A0A165GNQ0</accession>
<evidence type="ECO:0000313" key="6">
    <source>
        <dbReference type="Proteomes" id="UP000076842"/>
    </source>
</evidence>
<dbReference type="GO" id="GO:0005829">
    <property type="term" value="C:cytosol"/>
    <property type="evidence" value="ECO:0007669"/>
    <property type="project" value="TreeGrafter"/>
</dbReference>
<dbReference type="CDD" id="cd12168">
    <property type="entry name" value="Mand_dh_like"/>
    <property type="match status" value="1"/>
</dbReference>
<dbReference type="InterPro" id="IPR006140">
    <property type="entry name" value="D-isomer_DH_NAD-bd"/>
</dbReference>
<evidence type="ECO:0008006" key="7">
    <source>
        <dbReference type="Google" id="ProtNLM"/>
    </source>
</evidence>
<evidence type="ECO:0000313" key="5">
    <source>
        <dbReference type="EMBL" id="KZT58291.1"/>
    </source>
</evidence>
<dbReference type="PANTHER" id="PTHR10996:SF129">
    <property type="entry name" value="2-HYDROXYACID DEHYDROGENASE C1773.17C-RELATED"/>
    <property type="match status" value="1"/>
</dbReference>
<keyword evidence="6" id="KW-1185">Reference proteome</keyword>